<evidence type="ECO:0000256" key="1">
    <source>
        <dbReference type="SAM" id="SignalP"/>
    </source>
</evidence>
<dbReference type="InterPro" id="IPR029058">
    <property type="entry name" value="AB_hydrolase_fold"/>
</dbReference>
<dbReference type="SUPFAM" id="SSF53474">
    <property type="entry name" value="alpha/beta-Hydrolases"/>
    <property type="match status" value="1"/>
</dbReference>
<evidence type="ECO:0000313" key="3">
    <source>
        <dbReference type="Proteomes" id="UP001374803"/>
    </source>
</evidence>
<accession>A0ABZ2LBM7</accession>
<reference evidence="2" key="1">
    <citation type="submission" date="2021-12" db="EMBL/GenBank/DDBJ databases">
        <title>Discovery of the Pendulisporaceae a myxobacterial family with distinct sporulation behavior and unique specialized metabolism.</title>
        <authorList>
            <person name="Garcia R."/>
            <person name="Popoff A."/>
            <person name="Bader C.D."/>
            <person name="Loehr J."/>
            <person name="Walesch S."/>
            <person name="Walt C."/>
            <person name="Boldt J."/>
            <person name="Bunk B."/>
            <person name="Haeckl F.J.F.P.J."/>
            <person name="Gunesch A.P."/>
            <person name="Birkelbach J."/>
            <person name="Nuebel U."/>
            <person name="Pietschmann T."/>
            <person name="Bach T."/>
            <person name="Mueller R."/>
        </authorList>
    </citation>
    <scope>NUCLEOTIDE SEQUENCE</scope>
    <source>
        <strain evidence="2">MSr11367</strain>
    </source>
</reference>
<keyword evidence="1" id="KW-0732">Signal</keyword>
<feature type="chain" id="PRO_5046135213" evidence="1">
    <location>
        <begin position="16"/>
        <end position="364"/>
    </location>
</feature>
<sequence length="364" mass="38652">MVTSALGLGACLALAACSSDDAPQETAAQENVPSAVAAASPIQAPARTWTWVDFPGARCRDGSGTGIGVNWVPGSKKVLIYLDSGGACFSKWSCDNNRANGGPRSGNDGIFNRGNSANPFADYNQVFVPYCTGDWHAGNRPQGNVPGVGPQQFVGYTNLDLFLDRIIATFPDASQVVLTGSSAGGLGAFYNASHVARRFGNVPMVAIPDSGPPTPTRTAPACFQDLMRQLWNLDATVLADCGGDCPKKSDFLVDLTMHYARGANHRTGIVNAYDDAVDIEWYNMGGQACSPPAARFSTADWEASLRDLRQTGGGARNRFATYYVPSTGHVWLVGGQFFSTSVGGTRMTDWTRDLLNGTFRDVGP</sequence>
<dbReference type="PANTHER" id="PTHR21562">
    <property type="entry name" value="NOTUM-RELATED"/>
    <property type="match status" value="1"/>
</dbReference>
<dbReference type="InterPro" id="IPR004963">
    <property type="entry name" value="PAE/NOTUM"/>
</dbReference>
<keyword evidence="3" id="KW-1185">Reference proteome</keyword>
<dbReference type="Pfam" id="PF03283">
    <property type="entry name" value="PAE"/>
    <property type="match status" value="1"/>
</dbReference>
<name>A0ABZ2LBM7_9BACT</name>
<protein>
    <submittedName>
        <fullName evidence="2">Pectinacetylesterase family protein</fullName>
    </submittedName>
</protein>
<evidence type="ECO:0000313" key="2">
    <source>
        <dbReference type="EMBL" id="WXB08299.1"/>
    </source>
</evidence>
<proteinExistence type="predicted"/>
<gene>
    <name evidence="2" type="ORF">LVJ94_13765</name>
</gene>
<organism evidence="2 3">
    <name type="scientific">Pendulispora rubella</name>
    <dbReference type="NCBI Taxonomy" id="2741070"/>
    <lineage>
        <taxon>Bacteria</taxon>
        <taxon>Pseudomonadati</taxon>
        <taxon>Myxococcota</taxon>
        <taxon>Myxococcia</taxon>
        <taxon>Myxococcales</taxon>
        <taxon>Sorangiineae</taxon>
        <taxon>Pendulisporaceae</taxon>
        <taxon>Pendulispora</taxon>
    </lineage>
</organism>
<dbReference type="PANTHER" id="PTHR21562:SF83">
    <property type="entry name" value="PECTIN ACETYLESTERASE 4"/>
    <property type="match status" value="1"/>
</dbReference>
<feature type="signal peptide" evidence="1">
    <location>
        <begin position="1"/>
        <end position="15"/>
    </location>
</feature>
<dbReference type="Proteomes" id="UP001374803">
    <property type="component" value="Chromosome"/>
</dbReference>
<dbReference type="Gene3D" id="3.40.50.1820">
    <property type="entry name" value="alpha/beta hydrolase"/>
    <property type="match status" value="1"/>
</dbReference>
<dbReference type="EMBL" id="CP089983">
    <property type="protein sequence ID" value="WXB08299.1"/>
    <property type="molecule type" value="Genomic_DNA"/>
</dbReference>
<dbReference type="RefSeq" id="WP_394837974.1">
    <property type="nucleotide sequence ID" value="NZ_CP089983.1"/>
</dbReference>